<feature type="compositionally biased region" description="Low complexity" evidence="1">
    <location>
        <begin position="44"/>
        <end position="56"/>
    </location>
</feature>
<proteinExistence type="predicted"/>
<protein>
    <submittedName>
        <fullName evidence="2">Uncharacterized protein</fullName>
    </submittedName>
</protein>
<accession>A0ABU6QAF3</accession>
<dbReference type="Proteomes" id="UP001341840">
    <property type="component" value="Unassembled WGS sequence"/>
</dbReference>
<keyword evidence="3" id="KW-1185">Reference proteome</keyword>
<evidence type="ECO:0000313" key="3">
    <source>
        <dbReference type="Proteomes" id="UP001341840"/>
    </source>
</evidence>
<evidence type="ECO:0000256" key="1">
    <source>
        <dbReference type="SAM" id="MobiDB-lite"/>
    </source>
</evidence>
<gene>
    <name evidence="2" type="ORF">PIB30_028176</name>
</gene>
<name>A0ABU6QAF3_9FABA</name>
<dbReference type="InterPro" id="IPR021109">
    <property type="entry name" value="Peptidase_aspartic_dom_sf"/>
</dbReference>
<sequence length="142" mass="15502">MGGWRIDSTNRVFGYQAGRVSHWTKPGSILTTGAGGSNQGSKKNANPNTNTTSTTNRGVASSSGSVGPKIQGVRRLSQEEWADRQRKGLCFKCRERWSQDHIFKVKGTMKGQQVVVLLDPRASTSFIATKVVNRLGLPVQKL</sequence>
<dbReference type="Gene3D" id="2.40.70.10">
    <property type="entry name" value="Acid Proteases"/>
    <property type="match status" value="1"/>
</dbReference>
<feature type="region of interest" description="Disordered" evidence="1">
    <location>
        <begin position="25"/>
        <end position="78"/>
    </location>
</feature>
<dbReference type="EMBL" id="JASCZI010000111">
    <property type="protein sequence ID" value="MED6108856.1"/>
    <property type="molecule type" value="Genomic_DNA"/>
</dbReference>
<reference evidence="2 3" key="1">
    <citation type="journal article" date="2023" name="Plants (Basel)">
        <title>Bridging the Gap: Combining Genomics and Transcriptomics Approaches to Understand Stylosanthes scabra, an Orphan Legume from the Brazilian Caatinga.</title>
        <authorList>
            <person name="Ferreira-Neto J.R.C."/>
            <person name="da Silva M.D."/>
            <person name="Binneck E."/>
            <person name="de Melo N.F."/>
            <person name="da Silva R.H."/>
            <person name="de Melo A.L.T.M."/>
            <person name="Pandolfi V."/>
            <person name="Bustamante F.O."/>
            <person name="Brasileiro-Vidal A.C."/>
            <person name="Benko-Iseppon A.M."/>
        </authorList>
    </citation>
    <scope>NUCLEOTIDE SEQUENCE [LARGE SCALE GENOMIC DNA]</scope>
    <source>
        <tissue evidence="2">Leaves</tissue>
    </source>
</reference>
<comment type="caution">
    <text evidence="2">The sequence shown here is derived from an EMBL/GenBank/DDBJ whole genome shotgun (WGS) entry which is preliminary data.</text>
</comment>
<evidence type="ECO:0000313" key="2">
    <source>
        <dbReference type="EMBL" id="MED6108856.1"/>
    </source>
</evidence>
<organism evidence="2 3">
    <name type="scientific">Stylosanthes scabra</name>
    <dbReference type="NCBI Taxonomy" id="79078"/>
    <lineage>
        <taxon>Eukaryota</taxon>
        <taxon>Viridiplantae</taxon>
        <taxon>Streptophyta</taxon>
        <taxon>Embryophyta</taxon>
        <taxon>Tracheophyta</taxon>
        <taxon>Spermatophyta</taxon>
        <taxon>Magnoliopsida</taxon>
        <taxon>eudicotyledons</taxon>
        <taxon>Gunneridae</taxon>
        <taxon>Pentapetalae</taxon>
        <taxon>rosids</taxon>
        <taxon>fabids</taxon>
        <taxon>Fabales</taxon>
        <taxon>Fabaceae</taxon>
        <taxon>Papilionoideae</taxon>
        <taxon>50 kb inversion clade</taxon>
        <taxon>dalbergioids sensu lato</taxon>
        <taxon>Dalbergieae</taxon>
        <taxon>Pterocarpus clade</taxon>
        <taxon>Stylosanthes</taxon>
    </lineage>
</organism>